<accession>A0A2V1JXU1</accession>
<dbReference type="InterPro" id="IPR018060">
    <property type="entry name" value="HTH_AraC"/>
</dbReference>
<sequence length="315" mass="34809">MNIIHIRMATASFHMRTAQDDVTGQETGPCLTRTLPAIQDFRLLYTEYRPDRDLAEASRQQPARPLMVLTFGLEGESAFRNRSGTELVFKPGHATLTAFRTSDGARHYQGKRAVRQLRMIVPQDALAQYCEPGTDMPLPDTDILQLSARPLSSSDHNALEALLCQASRPRPDRLQLHILMLQLLAGQLPVGPAALDSQRPLGQRELDRIDLAYRLLAEELGQPLSITALAARVGLNVNKLRQGFATRFRASPGQVLLMLRMRKAQALLQAGCQVAEAAYAVGYGHPSNFSAAFSRFHGYPPKAVFKVPRNLPAHG</sequence>
<evidence type="ECO:0000256" key="1">
    <source>
        <dbReference type="ARBA" id="ARBA00023015"/>
    </source>
</evidence>
<proteinExistence type="predicted"/>
<dbReference type="InterPro" id="IPR018062">
    <property type="entry name" value="HTH_AraC-typ_CS"/>
</dbReference>
<dbReference type="GO" id="GO:0003700">
    <property type="term" value="F:DNA-binding transcription factor activity"/>
    <property type="evidence" value="ECO:0007669"/>
    <property type="project" value="InterPro"/>
</dbReference>
<comment type="caution">
    <text evidence="5">The sequence shown here is derived from an EMBL/GenBank/DDBJ whole genome shotgun (WGS) entry which is preliminary data.</text>
</comment>
<dbReference type="PANTHER" id="PTHR47893:SF1">
    <property type="entry name" value="REGULATORY PROTEIN PCHR"/>
    <property type="match status" value="1"/>
</dbReference>
<feature type="domain" description="HTH araC/xylS-type" evidence="4">
    <location>
        <begin position="210"/>
        <end position="307"/>
    </location>
</feature>
<evidence type="ECO:0000313" key="6">
    <source>
        <dbReference type="Proteomes" id="UP000245212"/>
    </source>
</evidence>
<keyword evidence="3" id="KW-0804">Transcription</keyword>
<evidence type="ECO:0000259" key="4">
    <source>
        <dbReference type="PROSITE" id="PS01124"/>
    </source>
</evidence>
<dbReference type="SMART" id="SM00342">
    <property type="entry name" value="HTH_ARAC"/>
    <property type="match status" value="1"/>
</dbReference>
<evidence type="ECO:0000256" key="2">
    <source>
        <dbReference type="ARBA" id="ARBA00023125"/>
    </source>
</evidence>
<evidence type="ECO:0000313" key="5">
    <source>
        <dbReference type="EMBL" id="PWF21058.1"/>
    </source>
</evidence>
<dbReference type="InterPro" id="IPR009057">
    <property type="entry name" value="Homeodomain-like_sf"/>
</dbReference>
<dbReference type="Pfam" id="PF12833">
    <property type="entry name" value="HTH_18"/>
    <property type="match status" value="1"/>
</dbReference>
<protein>
    <submittedName>
        <fullName evidence="5">AraC family transcriptional regulator</fullName>
    </submittedName>
</protein>
<dbReference type="Gene3D" id="1.10.10.60">
    <property type="entry name" value="Homeodomain-like"/>
    <property type="match status" value="1"/>
</dbReference>
<dbReference type="PANTHER" id="PTHR47893">
    <property type="entry name" value="REGULATORY PROTEIN PCHR"/>
    <property type="match status" value="1"/>
</dbReference>
<evidence type="ECO:0000256" key="3">
    <source>
        <dbReference type="ARBA" id="ARBA00023163"/>
    </source>
</evidence>
<dbReference type="AlphaFoldDB" id="A0A2V1JXU1"/>
<keyword evidence="2" id="KW-0238">DNA-binding</keyword>
<organism evidence="5 6">
    <name type="scientific">Corticimicrobacter populi</name>
    <dbReference type="NCBI Taxonomy" id="2175229"/>
    <lineage>
        <taxon>Bacteria</taxon>
        <taxon>Pseudomonadati</taxon>
        <taxon>Pseudomonadota</taxon>
        <taxon>Betaproteobacteria</taxon>
        <taxon>Burkholderiales</taxon>
        <taxon>Alcaligenaceae</taxon>
        <taxon>Corticimicrobacter</taxon>
    </lineage>
</organism>
<gene>
    <name evidence="5" type="ORF">DD235_16165</name>
</gene>
<keyword evidence="6" id="KW-1185">Reference proteome</keyword>
<dbReference type="SUPFAM" id="SSF46689">
    <property type="entry name" value="Homeodomain-like"/>
    <property type="match status" value="1"/>
</dbReference>
<dbReference type="PROSITE" id="PS01124">
    <property type="entry name" value="HTH_ARAC_FAMILY_2"/>
    <property type="match status" value="1"/>
</dbReference>
<reference evidence="6" key="1">
    <citation type="submission" date="2018-05" db="EMBL/GenBank/DDBJ databases">
        <authorList>
            <person name="Li Y."/>
        </authorList>
    </citation>
    <scope>NUCLEOTIDE SEQUENCE [LARGE SCALE GENOMIC DNA]</scope>
    <source>
        <strain evidence="6">3d-2-2</strain>
    </source>
</reference>
<dbReference type="InterPro" id="IPR053142">
    <property type="entry name" value="PchR_regulatory_protein"/>
</dbReference>
<name>A0A2V1JXU1_9BURK</name>
<keyword evidence="1" id="KW-0805">Transcription regulation</keyword>
<dbReference type="PROSITE" id="PS00041">
    <property type="entry name" value="HTH_ARAC_FAMILY_1"/>
    <property type="match status" value="1"/>
</dbReference>
<dbReference type="EMBL" id="QETA01000009">
    <property type="protein sequence ID" value="PWF21058.1"/>
    <property type="molecule type" value="Genomic_DNA"/>
</dbReference>
<dbReference type="GO" id="GO:0043565">
    <property type="term" value="F:sequence-specific DNA binding"/>
    <property type="evidence" value="ECO:0007669"/>
    <property type="project" value="InterPro"/>
</dbReference>
<dbReference type="Proteomes" id="UP000245212">
    <property type="component" value="Unassembled WGS sequence"/>
</dbReference>